<dbReference type="EMBL" id="JNFH02000008">
    <property type="protein sequence ID" value="KKF39939.1"/>
    <property type="molecule type" value="Genomic_DNA"/>
</dbReference>
<comment type="caution">
    <text evidence="1">The sequence shown here is derived from an EMBL/GenBank/DDBJ whole genome shotgun (WGS) entry which is preliminary data.</text>
</comment>
<name>A0A0F8D6K9_9EURY</name>
<keyword evidence="2" id="KW-1185">Reference proteome</keyword>
<reference evidence="1 2" key="1">
    <citation type="journal article" date="2015" name="Genome Announc.">
        <title>Draft genome sequence of a Halorubrum H3 strain isolated from the burlinskoye salt lake (Altai Krai, Russia).</title>
        <authorList>
            <person name="Rozanov A.S."/>
            <person name="Bryanskaya A.V."/>
            <person name="Malup T.K."/>
            <person name="Kotenko A.V."/>
            <person name="Peltek S.E."/>
        </authorList>
    </citation>
    <scope>NUCLEOTIDE SEQUENCE [LARGE SCALE GENOMIC DNA]</scope>
    <source>
        <strain evidence="1 2">H3</strain>
    </source>
</reference>
<gene>
    <name evidence="1" type="ORF">FK85_24620</name>
</gene>
<proteinExistence type="predicted"/>
<protein>
    <submittedName>
        <fullName evidence="1">Uncharacterized protein</fullName>
    </submittedName>
</protein>
<organism evidence="1 2">
    <name type="scientific">Halorubrum saccharovorum</name>
    <dbReference type="NCBI Taxonomy" id="2248"/>
    <lineage>
        <taxon>Archaea</taxon>
        <taxon>Methanobacteriati</taxon>
        <taxon>Methanobacteriota</taxon>
        <taxon>Stenosarchaea group</taxon>
        <taxon>Halobacteria</taxon>
        <taxon>Halobacteriales</taxon>
        <taxon>Haloferacaceae</taxon>
        <taxon>Halorubrum</taxon>
    </lineage>
</organism>
<sequence length="62" mass="7097">MEISDVCWRITENNCQPALSKVQSHPYMKTKAVQRERNNVENVFENYSPIGLRDTKIGNVSG</sequence>
<dbReference type="AlphaFoldDB" id="A0A0F8D6K9"/>
<accession>A0A0F8D6K9</accession>
<dbReference type="Proteomes" id="UP000053331">
    <property type="component" value="Unassembled WGS sequence"/>
</dbReference>
<evidence type="ECO:0000313" key="2">
    <source>
        <dbReference type="Proteomes" id="UP000053331"/>
    </source>
</evidence>
<evidence type="ECO:0000313" key="1">
    <source>
        <dbReference type="EMBL" id="KKF39939.1"/>
    </source>
</evidence>